<dbReference type="EMBL" id="AMCW01000120">
    <property type="protein sequence ID" value="EKK00435.1"/>
    <property type="molecule type" value="Genomic_DNA"/>
</dbReference>
<gene>
    <name evidence="2" type="ORF">RBSH_04162</name>
</gene>
<evidence type="ECO:0000256" key="1">
    <source>
        <dbReference type="SAM" id="MobiDB-lite"/>
    </source>
</evidence>
<sequence length="44" mass="4877">MPGRVELFIHLRENSSMNSRRSVRRLSGGLGGDSLGANLPWHQS</sequence>
<proteinExistence type="predicted"/>
<protein>
    <submittedName>
        <fullName evidence="2">Uncharacterized protein</fullName>
    </submittedName>
</protein>
<comment type="caution">
    <text evidence="2">The sequence shown here is derived from an EMBL/GenBank/DDBJ whole genome shotgun (WGS) entry which is preliminary data.</text>
</comment>
<evidence type="ECO:0000313" key="3">
    <source>
        <dbReference type="Proteomes" id="UP000007993"/>
    </source>
</evidence>
<dbReference type="Proteomes" id="UP000007993">
    <property type="component" value="Unassembled WGS sequence"/>
</dbReference>
<organism evidence="2 3">
    <name type="scientific">Rhodopirellula baltica SH28</name>
    <dbReference type="NCBI Taxonomy" id="993517"/>
    <lineage>
        <taxon>Bacteria</taxon>
        <taxon>Pseudomonadati</taxon>
        <taxon>Planctomycetota</taxon>
        <taxon>Planctomycetia</taxon>
        <taxon>Pirellulales</taxon>
        <taxon>Pirellulaceae</taxon>
        <taxon>Rhodopirellula</taxon>
    </lineage>
</organism>
<accession>K5CAU6</accession>
<name>K5CAU6_RHOBT</name>
<dbReference type="AlphaFoldDB" id="K5CAU6"/>
<feature type="region of interest" description="Disordered" evidence="1">
    <location>
        <begin position="16"/>
        <end position="44"/>
    </location>
</feature>
<reference evidence="2 3" key="1">
    <citation type="journal article" date="2013" name="Mar. Genomics">
        <title>Expression of sulfatases in Rhodopirellula baltica and the diversity of sulfatases in the genus Rhodopirellula.</title>
        <authorList>
            <person name="Wegner C.E."/>
            <person name="Richter-Heitmann T."/>
            <person name="Klindworth A."/>
            <person name="Klockow C."/>
            <person name="Richter M."/>
            <person name="Achstetter T."/>
            <person name="Glockner F.O."/>
            <person name="Harder J."/>
        </authorList>
    </citation>
    <scope>NUCLEOTIDE SEQUENCE [LARGE SCALE GENOMIC DNA]</scope>
    <source>
        <strain evidence="2 3">SH28</strain>
    </source>
</reference>
<evidence type="ECO:0000313" key="2">
    <source>
        <dbReference type="EMBL" id="EKK00435.1"/>
    </source>
</evidence>